<dbReference type="GO" id="GO:0008320">
    <property type="term" value="F:protein transmembrane transporter activity"/>
    <property type="evidence" value="ECO:0007669"/>
    <property type="project" value="UniProtKB-UniRule"/>
</dbReference>
<evidence type="ECO:0000256" key="6">
    <source>
        <dbReference type="ARBA" id="ARBA00022989"/>
    </source>
</evidence>
<keyword evidence="5 9" id="KW-0653">Protein transport</keyword>
<comment type="similarity">
    <text evidence="9">Belongs to the SecE/SEC61-gamma family.</text>
</comment>
<evidence type="ECO:0000256" key="7">
    <source>
        <dbReference type="ARBA" id="ARBA00023010"/>
    </source>
</evidence>
<dbReference type="PANTHER" id="PTHR33910:SF1">
    <property type="entry name" value="PROTEIN TRANSLOCASE SUBUNIT SECE"/>
    <property type="match status" value="1"/>
</dbReference>
<dbReference type="GO" id="GO:0005886">
    <property type="term" value="C:plasma membrane"/>
    <property type="evidence" value="ECO:0007669"/>
    <property type="project" value="UniProtKB-SubCell"/>
</dbReference>
<comment type="caution">
    <text evidence="11">The sequence shown here is derived from an EMBL/GenBank/DDBJ whole genome shotgun (WGS) entry which is preliminary data.</text>
</comment>
<accession>A0A1L8CYQ8</accession>
<evidence type="ECO:0000256" key="8">
    <source>
        <dbReference type="ARBA" id="ARBA00023136"/>
    </source>
</evidence>
<evidence type="ECO:0000256" key="4">
    <source>
        <dbReference type="ARBA" id="ARBA00022692"/>
    </source>
</evidence>
<keyword evidence="2 9" id="KW-0813">Transport</keyword>
<comment type="subunit">
    <text evidence="9">Component of the Sec protein translocase complex. Heterotrimer consisting of SecY, SecE and SecG subunits. The heterotrimers can form oligomers, although 1 heterotrimer is thought to be able to translocate proteins. Interacts with the ribosome. Interacts with SecDF, and other proteins may be involved. Interacts with SecA.</text>
</comment>
<dbReference type="InterPro" id="IPR005807">
    <property type="entry name" value="SecE_bac"/>
</dbReference>
<reference evidence="12" key="1">
    <citation type="submission" date="2016-12" db="EMBL/GenBank/DDBJ databases">
        <title>Draft Genome Sequences od Carboxydothermus pertinax and islandicus, Hydrogenogenic Carboxydotrophic Bacteria.</title>
        <authorList>
            <person name="Fukuyama Y."/>
            <person name="Ohmae K."/>
            <person name="Yoneda Y."/>
            <person name="Yoshida T."/>
            <person name="Sako Y."/>
        </authorList>
    </citation>
    <scope>NUCLEOTIDE SEQUENCE [LARGE SCALE GENOMIC DNA]</scope>
    <source>
        <strain evidence="12">Ug1</strain>
    </source>
</reference>
<evidence type="ECO:0000256" key="5">
    <source>
        <dbReference type="ARBA" id="ARBA00022927"/>
    </source>
</evidence>
<dbReference type="InterPro" id="IPR038379">
    <property type="entry name" value="SecE_sf"/>
</dbReference>
<dbReference type="GO" id="GO:0009306">
    <property type="term" value="P:protein secretion"/>
    <property type="evidence" value="ECO:0007669"/>
    <property type="project" value="UniProtKB-UniRule"/>
</dbReference>
<dbReference type="EMBL" id="BDJK01000076">
    <property type="protein sequence ID" value="GAV24027.1"/>
    <property type="molecule type" value="Genomic_DNA"/>
</dbReference>
<dbReference type="RefSeq" id="WP_075860415.1">
    <property type="nucleotide sequence ID" value="NZ_BDJK01000076.1"/>
</dbReference>
<feature type="transmembrane region" description="Helical" evidence="9">
    <location>
        <begin position="55"/>
        <end position="86"/>
    </location>
</feature>
<evidence type="ECO:0000256" key="10">
    <source>
        <dbReference type="SAM" id="MobiDB-lite"/>
    </source>
</evidence>
<dbReference type="STRING" id="870242.cpu_25370"/>
<evidence type="ECO:0000313" key="11">
    <source>
        <dbReference type="EMBL" id="GAV24027.1"/>
    </source>
</evidence>
<dbReference type="NCBIfam" id="TIGR00964">
    <property type="entry name" value="secE_bact"/>
    <property type="match status" value="1"/>
</dbReference>
<dbReference type="AlphaFoldDB" id="A0A1L8CYQ8"/>
<evidence type="ECO:0000256" key="2">
    <source>
        <dbReference type="ARBA" id="ARBA00022448"/>
    </source>
</evidence>
<evidence type="ECO:0000313" key="12">
    <source>
        <dbReference type="Proteomes" id="UP000187485"/>
    </source>
</evidence>
<comment type="function">
    <text evidence="9">Essential subunit of the Sec protein translocation channel SecYEG. Clamps together the 2 halves of SecY. May contact the channel plug during translocation.</text>
</comment>
<protein>
    <recommendedName>
        <fullName evidence="9">Protein translocase subunit SecE</fullName>
    </recommendedName>
</protein>
<dbReference type="OrthoDB" id="9799073at2"/>
<keyword evidence="3 9" id="KW-1003">Cell membrane</keyword>
<dbReference type="Proteomes" id="UP000187485">
    <property type="component" value="Unassembled WGS sequence"/>
</dbReference>
<feature type="compositionally biased region" description="Basic and acidic residues" evidence="10">
    <location>
        <begin position="7"/>
        <end position="19"/>
    </location>
</feature>
<dbReference type="Gene3D" id="1.20.5.1030">
    <property type="entry name" value="Preprotein translocase secy subunit"/>
    <property type="match status" value="1"/>
</dbReference>
<keyword evidence="12" id="KW-1185">Reference proteome</keyword>
<proteinExistence type="inferred from homology"/>
<evidence type="ECO:0000256" key="3">
    <source>
        <dbReference type="ARBA" id="ARBA00022475"/>
    </source>
</evidence>
<dbReference type="GO" id="GO:0006605">
    <property type="term" value="P:protein targeting"/>
    <property type="evidence" value="ECO:0007669"/>
    <property type="project" value="UniProtKB-UniRule"/>
</dbReference>
<keyword evidence="6 9" id="KW-1133">Transmembrane helix</keyword>
<keyword evidence="7 9" id="KW-0811">Translocation</keyword>
<gene>
    <name evidence="9" type="primary">secE</name>
    <name evidence="11" type="ORF">cpu_25370</name>
</gene>
<dbReference type="InterPro" id="IPR001901">
    <property type="entry name" value="Translocase_SecE/Sec61-g"/>
</dbReference>
<evidence type="ECO:0000256" key="1">
    <source>
        <dbReference type="ARBA" id="ARBA00004370"/>
    </source>
</evidence>
<dbReference type="GO" id="GO:0043952">
    <property type="term" value="P:protein transport by the Sec complex"/>
    <property type="evidence" value="ECO:0007669"/>
    <property type="project" value="UniProtKB-UniRule"/>
</dbReference>
<dbReference type="PANTHER" id="PTHR33910">
    <property type="entry name" value="PROTEIN TRANSLOCASE SUBUNIT SECE"/>
    <property type="match status" value="1"/>
</dbReference>
<name>A0A1L8CYQ8_9THEO</name>
<keyword evidence="8 9" id="KW-0472">Membrane</keyword>
<dbReference type="Pfam" id="PF00584">
    <property type="entry name" value="SecE"/>
    <property type="match status" value="1"/>
</dbReference>
<sequence length="87" mass="9780">MGAAGKEVTKTAAGKEPRKASKSGEGAWVKTQQYFRSVWTEVKKVHWPTRSETTVYTGVVFLTVIIVGLLMWIFDSILSFFLNLILK</sequence>
<organism evidence="11 12">
    <name type="scientific">Carboxydothermus pertinax</name>
    <dbReference type="NCBI Taxonomy" id="870242"/>
    <lineage>
        <taxon>Bacteria</taxon>
        <taxon>Bacillati</taxon>
        <taxon>Bacillota</taxon>
        <taxon>Clostridia</taxon>
        <taxon>Thermoanaerobacterales</taxon>
        <taxon>Thermoanaerobacteraceae</taxon>
        <taxon>Carboxydothermus</taxon>
    </lineage>
</organism>
<comment type="subcellular location">
    <subcellularLocation>
        <location evidence="9">Cell membrane</location>
        <topology evidence="9">Single-pass membrane protein</topology>
    </subcellularLocation>
    <subcellularLocation>
        <location evidence="1">Membrane</location>
    </subcellularLocation>
</comment>
<dbReference type="HAMAP" id="MF_00422">
    <property type="entry name" value="SecE"/>
    <property type="match status" value="1"/>
</dbReference>
<keyword evidence="4 9" id="KW-0812">Transmembrane</keyword>
<evidence type="ECO:0000256" key="9">
    <source>
        <dbReference type="HAMAP-Rule" id="MF_00422"/>
    </source>
</evidence>
<feature type="region of interest" description="Disordered" evidence="10">
    <location>
        <begin position="1"/>
        <end position="25"/>
    </location>
</feature>
<dbReference type="GO" id="GO:0065002">
    <property type="term" value="P:intracellular protein transmembrane transport"/>
    <property type="evidence" value="ECO:0007669"/>
    <property type="project" value="UniProtKB-UniRule"/>
</dbReference>